<dbReference type="Gene3D" id="3.30.70.270">
    <property type="match status" value="1"/>
</dbReference>
<dbReference type="PANTHER" id="PTHR37984:SF5">
    <property type="entry name" value="PROTEIN NYNRIN-LIKE"/>
    <property type="match status" value="1"/>
</dbReference>
<dbReference type="InterPro" id="IPR041577">
    <property type="entry name" value="RT_RNaseH_2"/>
</dbReference>
<dbReference type="SUPFAM" id="SSF56672">
    <property type="entry name" value="DNA/RNA polymerases"/>
    <property type="match status" value="1"/>
</dbReference>
<dbReference type="OrthoDB" id="111931at2759"/>
<dbReference type="AlphaFoldDB" id="A0A5A7QA55"/>
<keyword evidence="1" id="KW-0511">Multifunctional enzyme</keyword>
<evidence type="ECO:0000259" key="2">
    <source>
        <dbReference type="Pfam" id="PF17919"/>
    </source>
</evidence>
<evidence type="ECO:0000313" key="4">
    <source>
        <dbReference type="EMBL" id="GER41934.1"/>
    </source>
</evidence>
<protein>
    <submittedName>
        <fullName evidence="4">Retrotransposon protein</fullName>
    </submittedName>
</protein>
<dbReference type="Proteomes" id="UP000325081">
    <property type="component" value="Unassembled WGS sequence"/>
</dbReference>
<dbReference type="InterPro" id="IPR050951">
    <property type="entry name" value="Retrovirus_Pol_polyprotein"/>
</dbReference>
<dbReference type="PANTHER" id="PTHR37984">
    <property type="entry name" value="PROTEIN CBG26694"/>
    <property type="match status" value="1"/>
</dbReference>
<accession>A0A5A7QA55</accession>
<dbReference type="InterPro" id="IPR041588">
    <property type="entry name" value="Integrase_H2C2"/>
</dbReference>
<evidence type="ECO:0000259" key="3">
    <source>
        <dbReference type="Pfam" id="PF17921"/>
    </source>
</evidence>
<gene>
    <name evidence="4" type="ORF">STAS_18686</name>
</gene>
<reference evidence="5" key="1">
    <citation type="journal article" date="2019" name="Curr. Biol.">
        <title>Genome Sequence of Striga asiatica Provides Insight into the Evolution of Plant Parasitism.</title>
        <authorList>
            <person name="Yoshida S."/>
            <person name="Kim S."/>
            <person name="Wafula E.K."/>
            <person name="Tanskanen J."/>
            <person name="Kim Y.M."/>
            <person name="Honaas L."/>
            <person name="Yang Z."/>
            <person name="Spallek T."/>
            <person name="Conn C.E."/>
            <person name="Ichihashi Y."/>
            <person name="Cheong K."/>
            <person name="Cui S."/>
            <person name="Der J.P."/>
            <person name="Gundlach H."/>
            <person name="Jiao Y."/>
            <person name="Hori C."/>
            <person name="Ishida J.K."/>
            <person name="Kasahara H."/>
            <person name="Kiba T."/>
            <person name="Kim M.S."/>
            <person name="Koo N."/>
            <person name="Laohavisit A."/>
            <person name="Lee Y.H."/>
            <person name="Lumba S."/>
            <person name="McCourt P."/>
            <person name="Mortimer J.C."/>
            <person name="Mutuku J.M."/>
            <person name="Nomura T."/>
            <person name="Sasaki-Sekimoto Y."/>
            <person name="Seto Y."/>
            <person name="Wang Y."/>
            <person name="Wakatake T."/>
            <person name="Sakakibara H."/>
            <person name="Demura T."/>
            <person name="Yamaguchi S."/>
            <person name="Yoneyama K."/>
            <person name="Manabe R.I."/>
            <person name="Nelson D.C."/>
            <person name="Schulman A.H."/>
            <person name="Timko M.P."/>
            <person name="dePamphilis C.W."/>
            <person name="Choi D."/>
            <person name="Shirasu K."/>
        </authorList>
    </citation>
    <scope>NUCLEOTIDE SEQUENCE [LARGE SCALE GENOMIC DNA]</scope>
    <source>
        <strain evidence="5">cv. UVA1</strain>
    </source>
</reference>
<dbReference type="InterPro" id="IPR043128">
    <property type="entry name" value="Rev_trsase/Diguanyl_cyclase"/>
</dbReference>
<dbReference type="EMBL" id="BKCP01006206">
    <property type="protein sequence ID" value="GER41934.1"/>
    <property type="molecule type" value="Genomic_DNA"/>
</dbReference>
<evidence type="ECO:0000256" key="1">
    <source>
        <dbReference type="ARBA" id="ARBA00023268"/>
    </source>
</evidence>
<dbReference type="Pfam" id="PF17921">
    <property type="entry name" value="Integrase_H2C2"/>
    <property type="match status" value="1"/>
</dbReference>
<evidence type="ECO:0000313" key="5">
    <source>
        <dbReference type="Proteomes" id="UP000325081"/>
    </source>
</evidence>
<proteinExistence type="predicted"/>
<sequence length="281" mass="31975">MPPRFEVFSVWQAISKITLPLSRLIRKSVKFEWDSHCESSFQELKARLTTAPVLTIPDPRLGFTIYSDASKQGLGYVLMQDVKDYDCTINYHPGKANVVADALSRKGKGELTCMITQQRQLIHEFARMQLEVVESPPKLPVLGGIRAMRMWPTLRDRIWRDQAFDEFIRSMGAKIHAGGVEGFYRGTDGALEYKGRIVVPNVEALKKKILTEAHSAPYLAHPGSTKRIARRLRVCREVTDLKGMKRDVAEFVEKCLICQQVKAERKVPPGLLQPLEIPQWM</sequence>
<feature type="domain" description="Integrase zinc-binding" evidence="3">
    <location>
        <begin position="203"/>
        <end position="263"/>
    </location>
</feature>
<dbReference type="GO" id="GO:0003824">
    <property type="term" value="F:catalytic activity"/>
    <property type="evidence" value="ECO:0007669"/>
    <property type="project" value="UniProtKB-KW"/>
</dbReference>
<dbReference type="Gene3D" id="1.10.340.70">
    <property type="match status" value="1"/>
</dbReference>
<keyword evidence="5" id="KW-1185">Reference proteome</keyword>
<feature type="domain" description="Reverse transcriptase/retrotransposon-derived protein RNase H-like" evidence="2">
    <location>
        <begin position="33"/>
        <end position="92"/>
    </location>
</feature>
<comment type="caution">
    <text evidence="4">The sequence shown here is derived from an EMBL/GenBank/DDBJ whole genome shotgun (WGS) entry which is preliminary data.</text>
</comment>
<name>A0A5A7QA55_STRAF</name>
<organism evidence="4 5">
    <name type="scientific">Striga asiatica</name>
    <name type="common">Asiatic witchweed</name>
    <name type="synonym">Buchnera asiatica</name>
    <dbReference type="NCBI Taxonomy" id="4170"/>
    <lineage>
        <taxon>Eukaryota</taxon>
        <taxon>Viridiplantae</taxon>
        <taxon>Streptophyta</taxon>
        <taxon>Embryophyta</taxon>
        <taxon>Tracheophyta</taxon>
        <taxon>Spermatophyta</taxon>
        <taxon>Magnoliopsida</taxon>
        <taxon>eudicotyledons</taxon>
        <taxon>Gunneridae</taxon>
        <taxon>Pentapetalae</taxon>
        <taxon>asterids</taxon>
        <taxon>lamiids</taxon>
        <taxon>Lamiales</taxon>
        <taxon>Orobanchaceae</taxon>
        <taxon>Buchnereae</taxon>
        <taxon>Striga</taxon>
    </lineage>
</organism>
<dbReference type="Pfam" id="PF17919">
    <property type="entry name" value="RT_RNaseH_2"/>
    <property type="match status" value="1"/>
</dbReference>
<dbReference type="InterPro" id="IPR043502">
    <property type="entry name" value="DNA/RNA_pol_sf"/>
</dbReference>